<dbReference type="SUPFAM" id="SSF142921">
    <property type="entry name" value="WGR domain-like"/>
    <property type="match status" value="1"/>
</dbReference>
<dbReference type="RefSeq" id="WP_004465086.1">
    <property type="nucleotide sequence ID" value="NZ_AHMU02000065.1"/>
</dbReference>
<dbReference type="Gene3D" id="2.20.140.10">
    <property type="entry name" value="WGR domain"/>
    <property type="match status" value="1"/>
</dbReference>
<dbReference type="Pfam" id="PF05406">
    <property type="entry name" value="WGR"/>
    <property type="match status" value="1"/>
</dbReference>
<name>M6JLX5_9LEPT</name>
<sequence length="279" mass="32019">MKYFMTCKDDGSNKFWYMKVDGISFTVTFGETGTTGETYTKSYESEEACLKEVKRKLLRLKKNGYVEGDATLADTKSATLKQNPEPSNDYLKAWEEICNAKNLQLALIDHFSYLADSPGFEDIPQILFAESKSVSCTKDQLTVIFRSGEILRAYPPEPEISAEYPESYKKLLTRHKLIELERARLKLGDHKQFEVELLEDIESELLEITEAKNIICPLWDYSDCWLYHPEEKNMMGEPNIHYLCHEGGDIENATPYNAGALFLRRCCESLKIKFAVAEI</sequence>
<gene>
    <name evidence="2" type="ORF">LEP1GSC063_2840</name>
</gene>
<reference evidence="2 3" key="1">
    <citation type="submission" date="2013-01" db="EMBL/GenBank/DDBJ databases">
        <authorList>
            <person name="Harkins D.M."/>
            <person name="Durkin A.S."/>
            <person name="Brinkac L.M."/>
            <person name="Haft D.H."/>
            <person name="Selengut J.D."/>
            <person name="Sanka R."/>
            <person name="DePew J."/>
            <person name="Purushe J."/>
            <person name="Hartskeerl R.A."/>
            <person name="Ahmed A."/>
            <person name="van der Linden H."/>
            <person name="Goris M.G.A."/>
            <person name="Vinetz J.M."/>
            <person name="Sutton G.G."/>
            <person name="Nierman W.C."/>
            <person name="Fouts D.E."/>
        </authorList>
    </citation>
    <scope>NUCLEOTIDE SEQUENCE [LARGE SCALE GENOMIC DNA]</scope>
    <source>
        <strain evidence="2 3">MAVJ 401</strain>
    </source>
</reference>
<evidence type="ECO:0000313" key="3">
    <source>
        <dbReference type="Proteomes" id="UP000012106"/>
    </source>
</evidence>
<dbReference type="SMART" id="SM00773">
    <property type="entry name" value="WGR"/>
    <property type="match status" value="1"/>
</dbReference>
<evidence type="ECO:0000259" key="1">
    <source>
        <dbReference type="SMART" id="SM00773"/>
    </source>
</evidence>
<dbReference type="Proteomes" id="UP000012106">
    <property type="component" value="Unassembled WGS sequence"/>
</dbReference>
<evidence type="ECO:0000313" key="2">
    <source>
        <dbReference type="EMBL" id="EMN20555.1"/>
    </source>
</evidence>
<dbReference type="EMBL" id="AHMU02000065">
    <property type="protein sequence ID" value="EMN20555.1"/>
    <property type="molecule type" value="Genomic_DNA"/>
</dbReference>
<proteinExistence type="predicted"/>
<dbReference type="AlphaFoldDB" id="M6JLX5"/>
<feature type="domain" description="WGR" evidence="1">
    <location>
        <begin position="1"/>
        <end position="72"/>
    </location>
</feature>
<accession>M6JLX5</accession>
<protein>
    <submittedName>
        <fullName evidence="2">WGR domain protein</fullName>
    </submittedName>
</protein>
<comment type="caution">
    <text evidence="2">The sequence shown here is derived from an EMBL/GenBank/DDBJ whole genome shotgun (WGS) entry which is preliminary data.</text>
</comment>
<dbReference type="InterPro" id="IPR036930">
    <property type="entry name" value="WGR_dom_sf"/>
</dbReference>
<organism evidence="2 3">
    <name type="scientific">Leptospira santarosai serovar Arenal str. MAVJ 401</name>
    <dbReference type="NCBI Taxonomy" id="1049976"/>
    <lineage>
        <taxon>Bacteria</taxon>
        <taxon>Pseudomonadati</taxon>
        <taxon>Spirochaetota</taxon>
        <taxon>Spirochaetia</taxon>
        <taxon>Leptospirales</taxon>
        <taxon>Leptospiraceae</taxon>
        <taxon>Leptospira</taxon>
    </lineage>
</organism>
<dbReference type="InterPro" id="IPR008893">
    <property type="entry name" value="WGR_domain"/>
</dbReference>